<dbReference type="PANTHER" id="PTHR40267">
    <property type="entry name" value="BLR3294 PROTEIN"/>
    <property type="match status" value="1"/>
</dbReference>
<sequence length="254" mass="26464">MTDPIVAPRPPRLDPRPVAHRIGLIALATDHTTEVDFARILAPAGVGIYVNRIPFANPVTPATLRAMEADLAEGAALILPGEDLDAVVYGCTSASVCIGDGAVRAQVARGKPGCPVVTPISGTLNGLRAMGARRISVLTPYLVETTRPMAAMFEAEGFAIDRLTCLAMADDRDMARIALDDLVDLAREATDPASEATFISCTAVRAASVIDRIEAATGRPALSSNHAAAWEVARRIGIAAALAPGHLMTLGLPA</sequence>
<accession>A0A2T5KAD5</accession>
<dbReference type="InterPro" id="IPR026286">
    <property type="entry name" value="MaiA/AMDase"/>
</dbReference>
<proteinExistence type="predicted"/>
<protein>
    <submittedName>
        <fullName evidence="1">Maleate isomerase</fullName>
    </submittedName>
</protein>
<evidence type="ECO:0000313" key="2">
    <source>
        <dbReference type="Proteomes" id="UP000244060"/>
    </source>
</evidence>
<dbReference type="GO" id="GO:0016853">
    <property type="term" value="F:isomerase activity"/>
    <property type="evidence" value="ECO:0007669"/>
    <property type="project" value="UniProtKB-KW"/>
</dbReference>
<dbReference type="Gene3D" id="3.40.50.12500">
    <property type="match status" value="1"/>
</dbReference>
<dbReference type="PANTHER" id="PTHR40267:SF1">
    <property type="entry name" value="BLR3294 PROTEIN"/>
    <property type="match status" value="1"/>
</dbReference>
<dbReference type="EMBL" id="QAOT01000005">
    <property type="protein sequence ID" value="PTR19368.1"/>
    <property type="molecule type" value="Genomic_DNA"/>
</dbReference>
<reference evidence="1 2" key="1">
    <citation type="submission" date="2018-04" db="EMBL/GenBank/DDBJ databases">
        <title>Genomic Encyclopedia of Type Strains, Phase III (KMG-III): the genomes of soil and plant-associated and newly described type strains.</title>
        <authorList>
            <person name="Whitman W."/>
        </authorList>
    </citation>
    <scope>NUCLEOTIDE SEQUENCE [LARGE SCALE GENOMIC DNA]</scope>
    <source>
        <strain evidence="1 2">KA25</strain>
    </source>
</reference>
<dbReference type="RefSeq" id="WP_101340904.1">
    <property type="nucleotide sequence ID" value="NZ_CP090022.1"/>
</dbReference>
<evidence type="ECO:0000313" key="1">
    <source>
        <dbReference type="EMBL" id="PTR19368.1"/>
    </source>
</evidence>
<organism evidence="1 2">
    <name type="scientific">Cereibacter azotoformans</name>
    <dbReference type="NCBI Taxonomy" id="43057"/>
    <lineage>
        <taxon>Bacteria</taxon>
        <taxon>Pseudomonadati</taxon>
        <taxon>Pseudomonadota</taxon>
        <taxon>Alphaproteobacteria</taxon>
        <taxon>Rhodobacterales</taxon>
        <taxon>Paracoccaceae</taxon>
        <taxon>Cereibacter</taxon>
    </lineage>
</organism>
<comment type="caution">
    <text evidence="1">The sequence shown here is derived from an EMBL/GenBank/DDBJ whole genome shotgun (WGS) entry which is preliminary data.</text>
</comment>
<name>A0A2T5KAD5_9RHOB</name>
<dbReference type="AlphaFoldDB" id="A0A2T5KAD5"/>
<dbReference type="Proteomes" id="UP000244060">
    <property type="component" value="Unassembled WGS sequence"/>
</dbReference>
<keyword evidence="2" id="KW-1185">Reference proteome</keyword>
<dbReference type="PIRSF" id="PIRSF015736">
    <property type="entry name" value="MI"/>
    <property type="match status" value="1"/>
</dbReference>
<dbReference type="OrthoDB" id="9816064at2"/>
<keyword evidence="1" id="KW-0413">Isomerase</keyword>
<dbReference type="InterPro" id="IPR053714">
    <property type="entry name" value="Iso_Racemase_Enz_sf"/>
</dbReference>
<dbReference type="Pfam" id="PF17645">
    <property type="entry name" value="Amdase"/>
    <property type="match status" value="1"/>
</dbReference>
<gene>
    <name evidence="1" type="ORF">C8J28_105209</name>
</gene>